<keyword evidence="1" id="KW-0732">Signal</keyword>
<dbReference type="RefSeq" id="WP_042490949.1">
    <property type="nucleotide sequence ID" value="NZ_BBPI01000098.1"/>
</dbReference>
<sequence>MNGHMRTSLRTSLLLRVIVCTAACELLLGCSTPQPGSALPAPPTPEAQSAQSTPLAILVSAINGLAAGDPSYAGSFVDGGAVIVQFTDNAEARLRRLSGDPRYVARQVRYSLRELQATEQAVAELLSSRKWRFNILTIDIPRNRVTLSGVDRRQFGETAQTLIAHDPRVMIQ</sequence>
<evidence type="ECO:0000313" key="2">
    <source>
        <dbReference type="EMBL" id="GAM02741.1"/>
    </source>
</evidence>
<dbReference type="Proteomes" id="UP000032305">
    <property type="component" value="Unassembled WGS sequence"/>
</dbReference>
<feature type="signal peptide" evidence="1">
    <location>
        <begin position="1"/>
        <end position="22"/>
    </location>
</feature>
<feature type="chain" id="PRO_5001982356" evidence="1">
    <location>
        <begin position="23"/>
        <end position="172"/>
    </location>
</feature>
<evidence type="ECO:0000256" key="1">
    <source>
        <dbReference type="SAM" id="SignalP"/>
    </source>
</evidence>
<evidence type="ECO:0000313" key="3">
    <source>
        <dbReference type="Proteomes" id="UP000032305"/>
    </source>
</evidence>
<protein>
    <submittedName>
        <fullName evidence="2">Uncharacterized protein</fullName>
    </submittedName>
</protein>
<dbReference type="EMBL" id="BBPI01000098">
    <property type="protein sequence ID" value="GAM02741.1"/>
    <property type="molecule type" value="Genomic_DNA"/>
</dbReference>
<dbReference type="AlphaFoldDB" id="A0A0A1WCM6"/>
<accession>A0A0A1WCM6</accession>
<organism evidence="2 3">
    <name type="scientific">Sphingomonas parapaucimobilis NBRC 15100</name>
    <dbReference type="NCBI Taxonomy" id="1219049"/>
    <lineage>
        <taxon>Bacteria</taxon>
        <taxon>Pseudomonadati</taxon>
        <taxon>Pseudomonadota</taxon>
        <taxon>Alphaproteobacteria</taxon>
        <taxon>Sphingomonadales</taxon>
        <taxon>Sphingomonadaceae</taxon>
        <taxon>Sphingomonas</taxon>
    </lineage>
</organism>
<proteinExistence type="predicted"/>
<reference evidence="2 3" key="1">
    <citation type="submission" date="2014-11" db="EMBL/GenBank/DDBJ databases">
        <title>Whole genome shotgun sequence of Sphingomonas parapaucimobilis NBRC 15100.</title>
        <authorList>
            <person name="Katano-Makiyama Y."/>
            <person name="Hosoyama A."/>
            <person name="Hashimoto M."/>
            <person name="Hosoyama Y."/>
            <person name="Noguchi M."/>
            <person name="Numata M."/>
            <person name="Tsuchikane K."/>
            <person name="Hirakata S."/>
            <person name="Uohara A."/>
            <person name="Shimodaira J."/>
            <person name="Ohji S."/>
            <person name="Ichikawa N."/>
            <person name="Kimura A."/>
            <person name="Yamazoe A."/>
            <person name="Fujita N."/>
        </authorList>
    </citation>
    <scope>NUCLEOTIDE SEQUENCE [LARGE SCALE GENOMIC DNA]</scope>
    <source>
        <strain evidence="2 3">NBRC 15100</strain>
    </source>
</reference>
<comment type="caution">
    <text evidence="2">The sequence shown here is derived from an EMBL/GenBank/DDBJ whole genome shotgun (WGS) entry which is preliminary data.</text>
</comment>
<keyword evidence="3" id="KW-1185">Reference proteome</keyword>
<gene>
    <name evidence="2" type="ORF">SP5_098_00170</name>
</gene>
<name>A0A0A1WCM6_9SPHN</name>